<sequence>MIPASMQNDHGRKIYRTLKGLAARAVDDRADMAPPTQAEQDAAANWLRRLLQSEKDTLARDLFPSAALNGFPSPLIFDLLMQMEGVIVGWSTTADDLAYRLLTVTELPRPA</sequence>
<dbReference type="AlphaFoldDB" id="A0A0D8BHD6"/>
<evidence type="ECO:0000313" key="1">
    <source>
        <dbReference type="EMBL" id="KJE23693.1"/>
    </source>
</evidence>
<name>A0A0D8BHD6_9ACTN</name>
<comment type="caution">
    <text evidence="1">The sequence shown here is derived from an EMBL/GenBank/DDBJ whole genome shotgun (WGS) entry which is preliminary data.</text>
</comment>
<reference evidence="1 2" key="2">
    <citation type="journal article" date="2016" name="Genome Announc.">
        <title>Permanent Draft Genome Sequences for Two Variants of Frankia sp. Strain CpI1, the First Frankia Strain Isolated from Root Nodules of Comptonia peregrina.</title>
        <authorList>
            <person name="Oshone R."/>
            <person name="Hurst S.G.IV."/>
            <person name="Abebe-Akele F."/>
            <person name="Simpson S."/>
            <person name="Morris K."/>
            <person name="Thomas W.K."/>
            <person name="Tisa L.S."/>
        </authorList>
    </citation>
    <scope>NUCLEOTIDE SEQUENCE [LARGE SCALE GENOMIC DNA]</scope>
    <source>
        <strain evidence="2">CpI1-S</strain>
    </source>
</reference>
<protein>
    <submittedName>
        <fullName evidence="1">Uncharacterized protein</fullName>
    </submittedName>
</protein>
<keyword evidence="2" id="KW-1185">Reference proteome</keyword>
<dbReference type="RefSeq" id="WP_044884565.1">
    <property type="nucleotide sequence ID" value="NZ_JYFN01000011.1"/>
</dbReference>
<organism evidence="1 2">
    <name type="scientific">Frankia torreyi</name>
    <dbReference type="NCBI Taxonomy" id="1856"/>
    <lineage>
        <taxon>Bacteria</taxon>
        <taxon>Bacillati</taxon>
        <taxon>Actinomycetota</taxon>
        <taxon>Actinomycetes</taxon>
        <taxon>Frankiales</taxon>
        <taxon>Frankiaceae</taxon>
        <taxon>Frankia</taxon>
    </lineage>
</organism>
<gene>
    <name evidence="1" type="ORF">FF36_01878</name>
</gene>
<reference evidence="2" key="1">
    <citation type="submission" date="2015-02" db="EMBL/GenBank/DDBJ databases">
        <title>Draft Genome of Frankia sp. CpI1-S.</title>
        <authorList>
            <person name="Oshone R.T."/>
            <person name="Ngom M."/>
            <person name="Ghodhbane-Gtari F."/>
            <person name="Gtari M."/>
            <person name="Morris K."/>
            <person name="Thomas K."/>
            <person name="Sen A."/>
            <person name="Tisa L.S."/>
        </authorList>
    </citation>
    <scope>NUCLEOTIDE SEQUENCE [LARGE SCALE GENOMIC DNA]</scope>
    <source>
        <strain evidence="2">CpI1-S</strain>
    </source>
</reference>
<accession>A0A0D8BHD6</accession>
<dbReference type="EMBL" id="JYFN01000011">
    <property type="protein sequence ID" value="KJE23693.1"/>
    <property type="molecule type" value="Genomic_DNA"/>
</dbReference>
<evidence type="ECO:0000313" key="2">
    <source>
        <dbReference type="Proteomes" id="UP000032545"/>
    </source>
</evidence>
<dbReference type="PATRIC" id="fig|1502723.3.peg.606"/>
<dbReference type="Proteomes" id="UP000032545">
    <property type="component" value="Unassembled WGS sequence"/>
</dbReference>
<proteinExistence type="predicted"/>